<keyword evidence="2" id="KW-1185">Reference proteome</keyword>
<protein>
    <submittedName>
        <fullName evidence="1">Uncharacterized protein</fullName>
    </submittedName>
</protein>
<name>A0A8K0K502_LADFU</name>
<dbReference type="Proteomes" id="UP000792457">
    <property type="component" value="Unassembled WGS sequence"/>
</dbReference>
<reference evidence="1" key="1">
    <citation type="submission" date="2013-04" db="EMBL/GenBank/DDBJ databases">
        <authorList>
            <person name="Qu J."/>
            <person name="Murali S.C."/>
            <person name="Bandaranaike D."/>
            <person name="Bellair M."/>
            <person name="Blankenburg K."/>
            <person name="Chao H."/>
            <person name="Dinh H."/>
            <person name="Doddapaneni H."/>
            <person name="Downs B."/>
            <person name="Dugan-Rocha S."/>
            <person name="Elkadiri S."/>
            <person name="Gnanaolivu R.D."/>
            <person name="Hernandez B."/>
            <person name="Javaid M."/>
            <person name="Jayaseelan J.C."/>
            <person name="Lee S."/>
            <person name="Li M."/>
            <person name="Ming W."/>
            <person name="Munidasa M."/>
            <person name="Muniz J."/>
            <person name="Nguyen L."/>
            <person name="Ongeri F."/>
            <person name="Osuji N."/>
            <person name="Pu L.-L."/>
            <person name="Puazo M."/>
            <person name="Qu C."/>
            <person name="Quiroz J."/>
            <person name="Raj R."/>
            <person name="Weissenberger G."/>
            <person name="Xin Y."/>
            <person name="Zou X."/>
            <person name="Han Y."/>
            <person name="Richards S."/>
            <person name="Worley K."/>
            <person name="Muzny D."/>
            <person name="Gibbs R."/>
        </authorList>
    </citation>
    <scope>NUCLEOTIDE SEQUENCE</scope>
    <source>
        <strain evidence="1">Sampled in the wild</strain>
    </source>
</reference>
<organism evidence="1 2">
    <name type="scientific">Ladona fulva</name>
    <name type="common">Scarce chaser dragonfly</name>
    <name type="synonym">Libellula fulva</name>
    <dbReference type="NCBI Taxonomy" id="123851"/>
    <lineage>
        <taxon>Eukaryota</taxon>
        <taxon>Metazoa</taxon>
        <taxon>Ecdysozoa</taxon>
        <taxon>Arthropoda</taxon>
        <taxon>Hexapoda</taxon>
        <taxon>Insecta</taxon>
        <taxon>Pterygota</taxon>
        <taxon>Palaeoptera</taxon>
        <taxon>Odonata</taxon>
        <taxon>Epiprocta</taxon>
        <taxon>Anisoptera</taxon>
        <taxon>Libelluloidea</taxon>
        <taxon>Libellulidae</taxon>
        <taxon>Ladona</taxon>
    </lineage>
</organism>
<accession>A0A8K0K502</accession>
<reference evidence="1" key="2">
    <citation type="submission" date="2017-10" db="EMBL/GenBank/DDBJ databases">
        <title>Ladona fulva Genome sequencing and assembly.</title>
        <authorList>
            <person name="Murali S."/>
            <person name="Richards S."/>
            <person name="Bandaranaike D."/>
            <person name="Bellair M."/>
            <person name="Blankenburg K."/>
            <person name="Chao H."/>
            <person name="Dinh H."/>
            <person name="Doddapaneni H."/>
            <person name="Dugan-Rocha S."/>
            <person name="Elkadiri S."/>
            <person name="Gnanaolivu R."/>
            <person name="Hernandez B."/>
            <person name="Skinner E."/>
            <person name="Javaid M."/>
            <person name="Lee S."/>
            <person name="Li M."/>
            <person name="Ming W."/>
            <person name="Munidasa M."/>
            <person name="Muniz J."/>
            <person name="Nguyen L."/>
            <person name="Hughes D."/>
            <person name="Osuji N."/>
            <person name="Pu L.-L."/>
            <person name="Puazo M."/>
            <person name="Qu C."/>
            <person name="Quiroz J."/>
            <person name="Raj R."/>
            <person name="Weissenberger G."/>
            <person name="Xin Y."/>
            <person name="Zou X."/>
            <person name="Han Y."/>
            <person name="Worley K."/>
            <person name="Muzny D."/>
            <person name="Gibbs R."/>
        </authorList>
    </citation>
    <scope>NUCLEOTIDE SEQUENCE</scope>
    <source>
        <strain evidence="1">Sampled in the wild</strain>
    </source>
</reference>
<dbReference type="AlphaFoldDB" id="A0A8K0K502"/>
<dbReference type="OrthoDB" id="414730at2759"/>
<sequence>MFHCHLSYGLLLWGNAANVRQDNIRGKSWETCKSTFSSLNILTTYSLYVYLNLIYANEHIYNLALRLNVHRFNARYKNNLDTPQCRLFKSLNHFHVKILQLFNKLPINIRNLNLNRFKSVLSTF</sequence>
<proteinExistence type="predicted"/>
<dbReference type="EMBL" id="KZ308343">
    <property type="protein sequence ID" value="KAG8227846.1"/>
    <property type="molecule type" value="Genomic_DNA"/>
</dbReference>
<evidence type="ECO:0000313" key="1">
    <source>
        <dbReference type="EMBL" id="KAG8227846.1"/>
    </source>
</evidence>
<gene>
    <name evidence="1" type="ORF">J437_LFUL010716</name>
</gene>
<comment type="caution">
    <text evidence="1">The sequence shown here is derived from an EMBL/GenBank/DDBJ whole genome shotgun (WGS) entry which is preliminary data.</text>
</comment>
<evidence type="ECO:0000313" key="2">
    <source>
        <dbReference type="Proteomes" id="UP000792457"/>
    </source>
</evidence>